<dbReference type="PROSITE" id="PS51755">
    <property type="entry name" value="OMPR_PHOB"/>
    <property type="match status" value="1"/>
</dbReference>
<feature type="transmembrane region" description="Helical" evidence="3">
    <location>
        <begin position="262"/>
        <end position="282"/>
    </location>
</feature>
<reference evidence="5 6" key="1">
    <citation type="submission" date="2020-08" db="EMBL/GenBank/DDBJ databases">
        <title>Genome sequence of Sphingomonas sediminicola KACC 15039T.</title>
        <authorList>
            <person name="Hyun D.-W."/>
            <person name="Bae J.-W."/>
        </authorList>
    </citation>
    <scope>NUCLEOTIDE SEQUENCE [LARGE SCALE GENOMIC DNA]</scope>
    <source>
        <strain evidence="5 6">KACC 15039</strain>
    </source>
</reference>
<dbReference type="InterPro" id="IPR001867">
    <property type="entry name" value="OmpR/PhoB-type_DNA-bd"/>
</dbReference>
<sequence length="354" mass="36380">MTAQFSFDRFVVDAGQRRLTNGGEAIEVNSRYLDALILMLLHPGELITRDRFLDEVWKGIPVTDEALSQCIANLRRLLGDDAARPQFIETVPKHGYRFIAPVEERQVHTRFGRPILFPRGWQGGLSLTAACTVGGGLVGVAGGLIYGLGASPDPLRPAVGAASFLLVMLSVNILTAALGGFAVGVGIATAHRIAGPKVAATAVGAALGGLIVGGAVKLLGIDAFSVMIGKAPVSIGGGFEGFVLGGAVGLGSHLSLARVRSWPSISGAALAGGIAGAVLPLLGGRLMGASLDSLAEAFPTSPINIDGLGHWFGETHFGMTSQVGLGAIEGFLFGVGIAVAIRYSANLLRELGAR</sequence>
<dbReference type="InterPro" id="IPR016032">
    <property type="entry name" value="Sig_transdc_resp-reg_C-effctor"/>
</dbReference>
<feature type="transmembrane region" description="Helical" evidence="3">
    <location>
        <begin position="231"/>
        <end position="250"/>
    </location>
</feature>
<organism evidence="5 6">
    <name type="scientific">Sphingomonas sediminicola</name>
    <dbReference type="NCBI Taxonomy" id="386874"/>
    <lineage>
        <taxon>Bacteria</taxon>
        <taxon>Pseudomonadati</taxon>
        <taxon>Pseudomonadota</taxon>
        <taxon>Alphaproteobacteria</taxon>
        <taxon>Sphingomonadales</taxon>
        <taxon>Sphingomonadaceae</taxon>
        <taxon>Sphingomonas</taxon>
    </lineage>
</organism>
<evidence type="ECO:0000259" key="4">
    <source>
        <dbReference type="PROSITE" id="PS51755"/>
    </source>
</evidence>
<dbReference type="SMART" id="SM00862">
    <property type="entry name" value="Trans_reg_C"/>
    <property type="match status" value="1"/>
</dbReference>
<dbReference type="EMBL" id="CP060782">
    <property type="protein sequence ID" value="QNP45275.1"/>
    <property type="molecule type" value="Genomic_DNA"/>
</dbReference>
<feature type="transmembrane region" description="Helical" evidence="3">
    <location>
        <begin position="198"/>
        <end position="219"/>
    </location>
</feature>
<keyword evidence="3" id="KW-0472">Membrane</keyword>
<keyword evidence="1 2" id="KW-0238">DNA-binding</keyword>
<keyword evidence="6" id="KW-1185">Reference proteome</keyword>
<dbReference type="Pfam" id="PF00486">
    <property type="entry name" value="Trans_reg_C"/>
    <property type="match status" value="1"/>
</dbReference>
<keyword evidence="3" id="KW-1133">Transmembrane helix</keyword>
<dbReference type="RefSeq" id="WP_187708231.1">
    <property type="nucleotide sequence ID" value="NZ_CP060782.1"/>
</dbReference>
<feature type="transmembrane region" description="Helical" evidence="3">
    <location>
        <begin position="161"/>
        <end position="186"/>
    </location>
</feature>
<dbReference type="Proteomes" id="UP000516105">
    <property type="component" value="Chromosome"/>
</dbReference>
<accession>A0ABX6T6J1</accession>
<evidence type="ECO:0000313" key="5">
    <source>
        <dbReference type="EMBL" id="QNP45275.1"/>
    </source>
</evidence>
<evidence type="ECO:0000256" key="3">
    <source>
        <dbReference type="SAM" id="Phobius"/>
    </source>
</evidence>
<gene>
    <name evidence="5" type="ORF">H9L14_11645</name>
</gene>
<protein>
    <submittedName>
        <fullName evidence="5">Transcriptional regulator</fullName>
    </submittedName>
</protein>
<dbReference type="CDD" id="cd00383">
    <property type="entry name" value="trans_reg_C"/>
    <property type="match status" value="1"/>
</dbReference>
<keyword evidence="3" id="KW-0812">Transmembrane</keyword>
<feature type="transmembrane region" description="Helical" evidence="3">
    <location>
        <begin position="125"/>
        <end position="149"/>
    </location>
</feature>
<evidence type="ECO:0000256" key="2">
    <source>
        <dbReference type="PROSITE-ProRule" id="PRU01091"/>
    </source>
</evidence>
<dbReference type="SUPFAM" id="SSF46894">
    <property type="entry name" value="C-terminal effector domain of the bipartite response regulators"/>
    <property type="match status" value="1"/>
</dbReference>
<feature type="domain" description="OmpR/PhoB-type" evidence="4">
    <location>
        <begin position="2"/>
        <end position="100"/>
    </location>
</feature>
<name>A0ABX6T6J1_9SPHN</name>
<evidence type="ECO:0000313" key="6">
    <source>
        <dbReference type="Proteomes" id="UP000516105"/>
    </source>
</evidence>
<dbReference type="InterPro" id="IPR036388">
    <property type="entry name" value="WH-like_DNA-bd_sf"/>
</dbReference>
<feature type="transmembrane region" description="Helical" evidence="3">
    <location>
        <begin position="323"/>
        <end position="345"/>
    </location>
</feature>
<evidence type="ECO:0000256" key="1">
    <source>
        <dbReference type="ARBA" id="ARBA00023125"/>
    </source>
</evidence>
<dbReference type="Gene3D" id="1.10.10.10">
    <property type="entry name" value="Winged helix-like DNA-binding domain superfamily/Winged helix DNA-binding domain"/>
    <property type="match status" value="1"/>
</dbReference>
<proteinExistence type="predicted"/>
<feature type="DNA-binding region" description="OmpR/PhoB-type" evidence="2">
    <location>
        <begin position="2"/>
        <end position="100"/>
    </location>
</feature>